<sequence length="580" mass="66784">MRLKGAALWAIAFAVLLAYVLLRERGEVVQGTVVLNLNPEDIVKIRVQRQQLPKEVVLERKGKGWWLTKPVRAPADTTTVETLLNRFKNLKAELELEAKKPEYGLANPPVVLTVYDRRGRQYRIEFGNKTPDNMGAYAIVEGWRKPVVLTSWLLDDANKTPDDLRDKRLLVFDRSKVTKIALVYPDKQIVCERKGKDEWRLSEPIRTPADTTAVTTLLDKLSNLQARQFIVERPKETQLVSYQLDKPGLQVQVWLKGRTQPLTVTVGKKHETQPSRYYARTTRFPAVVLVDDLDLKDIRKTANDLRSKRVLAFKKDAVERVTLRYDGTEIDVRKLKAGDDEIRWHLFSPIKVPADTWRVDDILWALDGAQAEGFFDNPQNLAQFGLDRPQLALRLWEKGRKQPKTVWLSVKGNAGYLRTSEGDTVYKVRAGLLNDLKKSPDDLRDLQVVKFKRDDAEEIALRWDKKRVRLVKRGERNWELVEPKRQSANWSTVDSILFELESLRADKWVAEKPAPEHGLDKPQLEAEVKLKGGRTITVKFGKPTDQDSVFVCSSYSENQVYRKAKFVLDNLKRYGDELLR</sequence>
<reference evidence="3" key="1">
    <citation type="submission" date="2017-09" db="EMBL/GenBank/DDBJ databases">
        <title>Metaegenomics of thermophilic ammonia-oxidizing enrichment culture.</title>
        <authorList>
            <person name="Kato S."/>
            <person name="Suzuki K."/>
        </authorList>
    </citation>
    <scope>NUCLEOTIDE SEQUENCE [LARGE SCALE GENOMIC DNA]</scope>
</reference>
<dbReference type="Proteomes" id="UP000236173">
    <property type="component" value="Unassembled WGS sequence"/>
</dbReference>
<feature type="domain" description="DUF4340" evidence="1">
    <location>
        <begin position="344"/>
        <end position="522"/>
    </location>
</feature>
<evidence type="ECO:0000259" key="1">
    <source>
        <dbReference type="Pfam" id="PF14238"/>
    </source>
</evidence>
<organism evidence="2 3">
    <name type="scientific">Candidatus Fervidibacter japonicus</name>
    <dbReference type="NCBI Taxonomy" id="2035412"/>
    <lineage>
        <taxon>Bacteria</taxon>
        <taxon>Candidatus Fervidibacterota</taxon>
        <taxon>Candidatus Fervidibacter</taxon>
    </lineage>
</organism>
<comment type="caution">
    <text evidence="2">The sequence shown here is derived from an EMBL/GenBank/DDBJ whole genome shotgun (WGS) entry which is preliminary data.</text>
</comment>
<dbReference type="InterPro" id="IPR025641">
    <property type="entry name" value="DUF4340"/>
</dbReference>
<evidence type="ECO:0000313" key="3">
    <source>
        <dbReference type="Proteomes" id="UP000236173"/>
    </source>
</evidence>
<name>A0A2H5X8V9_9BACT</name>
<dbReference type="Pfam" id="PF14238">
    <property type="entry name" value="DUF4340"/>
    <property type="match status" value="2"/>
</dbReference>
<evidence type="ECO:0000313" key="2">
    <source>
        <dbReference type="EMBL" id="GBC97633.1"/>
    </source>
</evidence>
<accession>A0A2H5X8V9</accession>
<gene>
    <name evidence="2" type="ORF">HRbin17_00121</name>
</gene>
<protein>
    <recommendedName>
        <fullName evidence="1">DUF4340 domain-containing protein</fullName>
    </recommendedName>
</protein>
<dbReference type="EMBL" id="BEHT01000001">
    <property type="protein sequence ID" value="GBC97633.1"/>
    <property type="molecule type" value="Genomic_DNA"/>
</dbReference>
<dbReference type="AlphaFoldDB" id="A0A2H5X8V9"/>
<feature type="domain" description="DUF4340" evidence="1">
    <location>
        <begin position="65"/>
        <end position="237"/>
    </location>
</feature>
<proteinExistence type="predicted"/>